<dbReference type="GO" id="GO:0052621">
    <property type="term" value="F:diguanylate cyclase activity"/>
    <property type="evidence" value="ECO:0007669"/>
    <property type="project" value="UniProtKB-EC"/>
</dbReference>
<feature type="domain" description="GGDEF" evidence="1">
    <location>
        <begin position="108"/>
        <end position="245"/>
    </location>
</feature>
<evidence type="ECO:0000313" key="2">
    <source>
        <dbReference type="EMBL" id="MFC6592657.1"/>
    </source>
</evidence>
<reference evidence="3" key="1">
    <citation type="journal article" date="2019" name="Int. J. Syst. Evol. Microbiol.">
        <title>The Global Catalogue of Microorganisms (GCM) 10K type strain sequencing project: providing services to taxonomists for standard genome sequencing and annotation.</title>
        <authorList>
            <consortium name="The Broad Institute Genomics Platform"/>
            <consortium name="The Broad Institute Genome Sequencing Center for Infectious Disease"/>
            <person name="Wu L."/>
            <person name="Ma J."/>
        </authorList>
    </citation>
    <scope>NUCLEOTIDE SEQUENCE [LARGE SCALE GENOMIC DNA]</scope>
    <source>
        <strain evidence="3">CGMCC 1.15772</strain>
    </source>
</reference>
<dbReference type="Gene3D" id="3.30.70.270">
    <property type="match status" value="1"/>
</dbReference>
<dbReference type="EMBL" id="JBHSWD010000002">
    <property type="protein sequence ID" value="MFC6592657.1"/>
    <property type="molecule type" value="Genomic_DNA"/>
</dbReference>
<dbReference type="EC" id="2.7.7.65" evidence="2"/>
<name>A0ABW1YE65_9DEIO</name>
<accession>A0ABW1YE65</accession>
<dbReference type="PANTHER" id="PTHR46663:SF2">
    <property type="entry name" value="GGDEF DOMAIN-CONTAINING PROTEIN"/>
    <property type="match status" value="1"/>
</dbReference>
<dbReference type="CDD" id="cd01949">
    <property type="entry name" value="GGDEF"/>
    <property type="match status" value="1"/>
</dbReference>
<dbReference type="InterPro" id="IPR043128">
    <property type="entry name" value="Rev_trsase/Diguanyl_cyclase"/>
</dbReference>
<dbReference type="SMART" id="SM00267">
    <property type="entry name" value="GGDEF"/>
    <property type="match status" value="1"/>
</dbReference>
<organism evidence="2 3">
    <name type="scientific">Deinococcus lacus</name>
    <dbReference type="NCBI Taxonomy" id="392561"/>
    <lineage>
        <taxon>Bacteria</taxon>
        <taxon>Thermotogati</taxon>
        <taxon>Deinococcota</taxon>
        <taxon>Deinococci</taxon>
        <taxon>Deinococcales</taxon>
        <taxon>Deinococcaceae</taxon>
        <taxon>Deinococcus</taxon>
    </lineage>
</organism>
<sequence length="248" mass="26435">MTVTVLPYLAGLGACLLLLTVQPPDLAQGGALYAGVGVVALITVRQFVTLSDHVQLTSELQEYAEALHRSREEMAFQARHDPVTGLCNRAGFYEALGQQLQQAYVARTRLAVLFVDLDHFKPVNDTYGHAAGDELLLALGERVTALLGPGETMARLGGDEFGLILAHLGAEDGSGETVAARAEEILRQIREPFAIGGNWVRVGASIGFSLFPDHAADPDQLVALADEAMYLAKTAGKGQVRGIFPARG</sequence>
<protein>
    <submittedName>
        <fullName evidence="2">Diguanylate cyclase domain-containing protein</fullName>
        <ecNumber evidence="2">2.7.7.65</ecNumber>
    </submittedName>
</protein>
<dbReference type="PANTHER" id="PTHR46663">
    <property type="entry name" value="DIGUANYLATE CYCLASE DGCT-RELATED"/>
    <property type="match status" value="1"/>
</dbReference>
<comment type="caution">
    <text evidence="2">The sequence shown here is derived from an EMBL/GenBank/DDBJ whole genome shotgun (WGS) entry which is preliminary data.</text>
</comment>
<keyword evidence="2" id="KW-0548">Nucleotidyltransferase</keyword>
<keyword evidence="3" id="KW-1185">Reference proteome</keyword>
<dbReference type="NCBIfam" id="TIGR00254">
    <property type="entry name" value="GGDEF"/>
    <property type="match status" value="1"/>
</dbReference>
<dbReference type="InterPro" id="IPR052163">
    <property type="entry name" value="DGC-Regulatory_Protein"/>
</dbReference>
<evidence type="ECO:0000259" key="1">
    <source>
        <dbReference type="PROSITE" id="PS50887"/>
    </source>
</evidence>
<dbReference type="RefSeq" id="WP_380083778.1">
    <property type="nucleotide sequence ID" value="NZ_JBHSWD010000002.1"/>
</dbReference>
<dbReference type="SUPFAM" id="SSF55073">
    <property type="entry name" value="Nucleotide cyclase"/>
    <property type="match status" value="1"/>
</dbReference>
<proteinExistence type="predicted"/>
<dbReference type="Proteomes" id="UP001596297">
    <property type="component" value="Unassembled WGS sequence"/>
</dbReference>
<keyword evidence="2" id="KW-0808">Transferase</keyword>
<dbReference type="PROSITE" id="PS50887">
    <property type="entry name" value="GGDEF"/>
    <property type="match status" value="1"/>
</dbReference>
<gene>
    <name evidence="2" type="ORF">ACFP81_12080</name>
</gene>
<dbReference type="Pfam" id="PF00990">
    <property type="entry name" value="GGDEF"/>
    <property type="match status" value="1"/>
</dbReference>
<dbReference type="InterPro" id="IPR029787">
    <property type="entry name" value="Nucleotide_cyclase"/>
</dbReference>
<dbReference type="InterPro" id="IPR000160">
    <property type="entry name" value="GGDEF_dom"/>
</dbReference>
<evidence type="ECO:0000313" key="3">
    <source>
        <dbReference type="Proteomes" id="UP001596297"/>
    </source>
</evidence>